<dbReference type="UniPathway" id="UPA00124"/>
<dbReference type="PANTHER" id="PTHR10491:SF4">
    <property type="entry name" value="METHIONINE ADENOSYLTRANSFERASE 2 SUBUNIT BETA"/>
    <property type="match status" value="1"/>
</dbReference>
<dbReference type="Pfam" id="PF04321">
    <property type="entry name" value="RmlD_sub_bind"/>
    <property type="match status" value="1"/>
</dbReference>
<evidence type="ECO:0000256" key="6">
    <source>
        <dbReference type="RuleBase" id="RU364082"/>
    </source>
</evidence>
<evidence type="ECO:0000256" key="3">
    <source>
        <dbReference type="ARBA" id="ARBA00012929"/>
    </source>
</evidence>
<evidence type="ECO:0000256" key="1">
    <source>
        <dbReference type="ARBA" id="ARBA00004781"/>
    </source>
</evidence>
<comment type="pathway">
    <text evidence="1 6">Carbohydrate biosynthesis; dTDP-L-rhamnose biosynthesis.</text>
</comment>
<dbReference type="EMBL" id="CP048222">
    <property type="protein sequence ID" value="QHT66820.1"/>
    <property type="molecule type" value="Genomic_DNA"/>
</dbReference>
<comment type="function">
    <text evidence="6">Catalyzes the reduction of dTDP-6-deoxy-L-lyxo-4-hexulose to yield dTDP-L-rhamnose.</text>
</comment>
<dbReference type="GO" id="GO:0004553">
    <property type="term" value="F:hydrolase activity, hydrolyzing O-glycosyl compounds"/>
    <property type="evidence" value="ECO:0007669"/>
    <property type="project" value="InterPro"/>
</dbReference>
<keyword evidence="9" id="KW-1185">Reference proteome</keyword>
<dbReference type="SUPFAM" id="SSF51735">
    <property type="entry name" value="NAD(P)-binding Rossmann-fold domains"/>
    <property type="match status" value="1"/>
</dbReference>
<dbReference type="Pfam" id="PF00232">
    <property type="entry name" value="Glyco_hydro_1"/>
    <property type="match status" value="1"/>
</dbReference>
<dbReference type="InterPro" id="IPR005913">
    <property type="entry name" value="dTDP_dehydrorham_reduct"/>
</dbReference>
<keyword evidence="6" id="KW-0521">NADP</keyword>
<evidence type="ECO:0000313" key="8">
    <source>
        <dbReference type="EMBL" id="QHT66820.1"/>
    </source>
</evidence>
<dbReference type="InterPro" id="IPR001360">
    <property type="entry name" value="Glyco_hydro_1"/>
</dbReference>
<proteinExistence type="inferred from homology"/>
<comment type="catalytic activity">
    <reaction evidence="5">
        <text>dTDP-beta-L-rhamnose + NADP(+) = dTDP-4-dehydro-beta-L-rhamnose + NADPH + H(+)</text>
        <dbReference type="Rhea" id="RHEA:21796"/>
        <dbReference type="ChEBI" id="CHEBI:15378"/>
        <dbReference type="ChEBI" id="CHEBI:57510"/>
        <dbReference type="ChEBI" id="CHEBI:57783"/>
        <dbReference type="ChEBI" id="CHEBI:58349"/>
        <dbReference type="ChEBI" id="CHEBI:62830"/>
        <dbReference type="EC" id="1.1.1.133"/>
    </reaction>
</comment>
<dbReference type="AlphaFoldDB" id="A0A6C0GGL5"/>
<dbReference type="InterPro" id="IPR029903">
    <property type="entry name" value="RmlD-like-bd"/>
</dbReference>
<evidence type="ECO:0000313" key="9">
    <source>
        <dbReference type="Proteomes" id="UP000480178"/>
    </source>
</evidence>
<dbReference type="EC" id="1.1.1.133" evidence="3 6"/>
<accession>A0A6C0GGL5</accession>
<dbReference type="RefSeq" id="WP_162442872.1">
    <property type="nucleotide sequence ID" value="NZ_CP048222.1"/>
</dbReference>
<dbReference type="SUPFAM" id="SSF51445">
    <property type="entry name" value="(Trans)glycosidases"/>
    <property type="match status" value="1"/>
</dbReference>
<name>A0A6C0GGL5_9BACT</name>
<dbReference type="Proteomes" id="UP000480178">
    <property type="component" value="Chromosome"/>
</dbReference>
<evidence type="ECO:0000256" key="5">
    <source>
        <dbReference type="ARBA" id="ARBA00048200"/>
    </source>
</evidence>
<dbReference type="GO" id="GO:0008831">
    <property type="term" value="F:dTDP-4-dehydrorhamnose reductase activity"/>
    <property type="evidence" value="ECO:0007669"/>
    <property type="project" value="UniProtKB-EC"/>
</dbReference>
<evidence type="ECO:0000259" key="7">
    <source>
        <dbReference type="Pfam" id="PF04321"/>
    </source>
</evidence>
<protein>
    <recommendedName>
        <fullName evidence="4 6">dTDP-4-dehydrorhamnose reductase</fullName>
        <ecNumber evidence="3 6">1.1.1.133</ecNumber>
    </recommendedName>
</protein>
<gene>
    <name evidence="8" type="ORF">GXP67_09195</name>
</gene>
<feature type="domain" description="RmlD-like substrate binding" evidence="7">
    <location>
        <begin position="502"/>
        <end position="754"/>
    </location>
</feature>
<dbReference type="InterPro" id="IPR036291">
    <property type="entry name" value="NAD(P)-bd_dom_sf"/>
</dbReference>
<evidence type="ECO:0000256" key="4">
    <source>
        <dbReference type="ARBA" id="ARBA00017099"/>
    </source>
</evidence>
<dbReference type="InterPro" id="IPR017853">
    <property type="entry name" value="GH"/>
</dbReference>
<dbReference type="Gene3D" id="3.40.50.720">
    <property type="entry name" value="NAD(P)-binding Rossmann-like Domain"/>
    <property type="match status" value="1"/>
</dbReference>
<sequence length="780" mass="88319">MDIIDLPKDQPKRTDVALWGGIECTFNRVQNRYFNQLVFSGHASRIEDLDQIASLGIRTLRYPVLWEQVAPQNIHTPDWAWTDERLNRLQQLGIDPIAGLLHHGSGPAYTHLAHPNFVTLFTKYARMVSERYPWISHYTPVNEPLTTARFSGLYGFWYPHKKEGLVFAKALLNQCKATILAMQAIREVNPQAKLVQTEDLGKTYSTPLLAYQADLENERRWLSFDLLCGKLTPDKPMWHFLISVGIRAEELEWFVDHPCPPDIMGINHYVTSERFLDEKIMYYPSWTHGGNEYHTYADIEAVRVLSEGLAGPGRLMEEAWQRYHLPLAITEAHLSCTREEQMRWLNDMWQSAVHLREKGVDVRAVTAWALLGCYDWHNLVTAPEGRYESGVFDLRAPQPRPTALADMIRTYTKGNSYMHPLLEVAGWWQRPIRFLYPESGEDTHPAGSREACPSHSAAEMENLFETQMTTTHVVISGKNSPLTMIMDKHLSQQTAPLLIADGTSDPLGNAFAKACELRGIPYRLLSLEVTDGTDIDTLLSLLKTIKPWAIVNTASYEQIDQAEFDPDACFELNTQWPARLAAVCEACHLPLLTFSSHLVFDGRSNRPYTESSEASPLSVYGSSKAEAEKKILQANAQSLIIRIGELFDPWEDSGAFTMALQTIAEGKTFVSSHHQVFSVSYIPDLVHASLDLLIDGSTGIWHLTNEGATTQAAWLIQAAEMLGLNTDLIKISPAHNLINHVVSRPKYSILSSERGYIMPSFEHALTRYKDEFMARIRQEK</sequence>
<organism evidence="8 9">
    <name type="scientific">Rhodocytophaga rosea</name>
    <dbReference type="NCBI Taxonomy" id="2704465"/>
    <lineage>
        <taxon>Bacteria</taxon>
        <taxon>Pseudomonadati</taxon>
        <taxon>Bacteroidota</taxon>
        <taxon>Cytophagia</taxon>
        <taxon>Cytophagales</taxon>
        <taxon>Rhodocytophagaceae</taxon>
        <taxon>Rhodocytophaga</taxon>
    </lineage>
</organism>
<keyword evidence="6" id="KW-0560">Oxidoreductase</keyword>
<dbReference type="GO" id="GO:0019305">
    <property type="term" value="P:dTDP-rhamnose biosynthetic process"/>
    <property type="evidence" value="ECO:0007669"/>
    <property type="project" value="UniProtKB-UniPathway"/>
</dbReference>
<comment type="similarity">
    <text evidence="2 6">Belongs to the dTDP-4-dehydrorhamnose reductase family.</text>
</comment>
<dbReference type="Gene3D" id="3.20.20.80">
    <property type="entry name" value="Glycosidases"/>
    <property type="match status" value="1"/>
</dbReference>
<reference evidence="8 9" key="1">
    <citation type="submission" date="2020-01" db="EMBL/GenBank/DDBJ databases">
        <authorList>
            <person name="Kim M.K."/>
        </authorList>
    </citation>
    <scope>NUCLEOTIDE SEQUENCE [LARGE SCALE GENOMIC DNA]</scope>
    <source>
        <strain evidence="8 9">172606-1</strain>
    </source>
</reference>
<dbReference type="PANTHER" id="PTHR10491">
    <property type="entry name" value="DTDP-4-DEHYDRORHAMNOSE REDUCTASE"/>
    <property type="match status" value="1"/>
</dbReference>
<dbReference type="KEGG" id="rhoz:GXP67_09195"/>
<dbReference type="Gene3D" id="3.90.25.10">
    <property type="entry name" value="UDP-galactose 4-epimerase, domain 1"/>
    <property type="match status" value="1"/>
</dbReference>
<evidence type="ECO:0000256" key="2">
    <source>
        <dbReference type="ARBA" id="ARBA00010944"/>
    </source>
</evidence>
<dbReference type="GO" id="GO:0005975">
    <property type="term" value="P:carbohydrate metabolic process"/>
    <property type="evidence" value="ECO:0007669"/>
    <property type="project" value="InterPro"/>
</dbReference>